<evidence type="ECO:0000256" key="4">
    <source>
        <dbReference type="ARBA" id="ARBA00022692"/>
    </source>
</evidence>
<proteinExistence type="predicted"/>
<evidence type="ECO:0000256" key="1">
    <source>
        <dbReference type="ARBA" id="ARBA00004606"/>
    </source>
</evidence>
<dbReference type="InterPro" id="IPR001375">
    <property type="entry name" value="Peptidase_S9_cat"/>
</dbReference>
<evidence type="ECO:0000256" key="2">
    <source>
        <dbReference type="ARBA" id="ARBA00022438"/>
    </source>
</evidence>
<dbReference type="PANTHER" id="PTHR11731:SF200">
    <property type="entry name" value="DIPEPTIDYL PEPTIDASE 10, ISOFORM B"/>
    <property type="match status" value="1"/>
</dbReference>
<dbReference type="SUPFAM" id="SSF53474">
    <property type="entry name" value="alpha/beta-Hydrolases"/>
    <property type="match status" value="1"/>
</dbReference>
<dbReference type="EMBL" id="OA882204">
    <property type="protein sequence ID" value="CAD7273744.1"/>
    <property type="molecule type" value="Genomic_DNA"/>
</dbReference>
<keyword evidence="16" id="KW-1185">Reference proteome</keyword>
<keyword evidence="2" id="KW-0031">Aminopeptidase</keyword>
<dbReference type="Pfam" id="PF01852">
    <property type="entry name" value="START"/>
    <property type="match status" value="1"/>
</dbReference>
<keyword evidence="5" id="KW-0378">Hydrolase</keyword>
<dbReference type="SUPFAM" id="SSF82171">
    <property type="entry name" value="DPP6 N-terminal domain-like"/>
    <property type="match status" value="1"/>
</dbReference>
<dbReference type="EMBL" id="CAJPEX010000167">
    <property type="protein sequence ID" value="CAG0913896.1"/>
    <property type="molecule type" value="Genomic_DNA"/>
</dbReference>
<evidence type="ECO:0000313" key="15">
    <source>
        <dbReference type="EMBL" id="CAD7273744.1"/>
    </source>
</evidence>
<keyword evidence="9 13" id="KW-0472">Membrane</keyword>
<evidence type="ECO:0000256" key="13">
    <source>
        <dbReference type="SAM" id="Phobius"/>
    </source>
</evidence>
<dbReference type="Pfam" id="PF00326">
    <property type="entry name" value="Peptidase_S9"/>
    <property type="match status" value="1"/>
</dbReference>
<keyword evidence="8 13" id="KW-1133">Transmembrane helix</keyword>
<dbReference type="OrthoDB" id="16520at2759"/>
<evidence type="ECO:0000256" key="5">
    <source>
        <dbReference type="ARBA" id="ARBA00022801"/>
    </source>
</evidence>
<dbReference type="Gene3D" id="2.140.10.30">
    <property type="entry name" value="Dipeptidylpeptidase IV, N-terminal domain"/>
    <property type="match status" value="1"/>
</dbReference>
<dbReference type="Gene3D" id="3.40.50.1820">
    <property type="entry name" value="alpha/beta hydrolase"/>
    <property type="match status" value="1"/>
</dbReference>
<dbReference type="InterPro" id="IPR002913">
    <property type="entry name" value="START_lipid-bd_dom"/>
</dbReference>
<protein>
    <recommendedName>
        <fullName evidence="14">START domain-containing protein</fullName>
    </recommendedName>
</protein>
<dbReference type="GO" id="GO:0005886">
    <property type="term" value="C:plasma membrane"/>
    <property type="evidence" value="ECO:0007669"/>
    <property type="project" value="TreeGrafter"/>
</dbReference>
<dbReference type="PANTHER" id="PTHR11731">
    <property type="entry name" value="PROTEASE FAMILY S9B,C DIPEPTIDYL-PEPTIDASE IV-RELATED"/>
    <property type="match status" value="1"/>
</dbReference>
<dbReference type="InterPro" id="IPR023393">
    <property type="entry name" value="START-like_dom_sf"/>
</dbReference>
<keyword evidence="6" id="KW-0720">Serine protease</keyword>
<dbReference type="GO" id="GO:0006508">
    <property type="term" value="P:proteolysis"/>
    <property type="evidence" value="ECO:0007669"/>
    <property type="project" value="UniProtKB-KW"/>
</dbReference>
<dbReference type="InterPro" id="IPR002469">
    <property type="entry name" value="Peptidase_S9B_N"/>
</dbReference>
<keyword evidence="10" id="KW-0325">Glycoprotein</keyword>
<reference evidence="15" key="1">
    <citation type="submission" date="2020-11" db="EMBL/GenBank/DDBJ databases">
        <authorList>
            <person name="Tran Van P."/>
        </authorList>
    </citation>
    <scope>NUCLEOTIDE SEQUENCE</scope>
</reference>
<comment type="subcellular location">
    <subcellularLocation>
        <location evidence="11">Endomembrane system</location>
        <topology evidence="11">Single-pass membrane protein</topology>
    </subcellularLocation>
    <subcellularLocation>
        <location evidence="1">Membrane</location>
        <topology evidence="1">Single-pass type II membrane protein</topology>
    </subcellularLocation>
</comment>
<dbReference type="InterPro" id="IPR029058">
    <property type="entry name" value="AB_hydrolase_fold"/>
</dbReference>
<evidence type="ECO:0000256" key="12">
    <source>
        <dbReference type="SAM" id="MobiDB-lite"/>
    </source>
</evidence>
<dbReference type="Proteomes" id="UP000678499">
    <property type="component" value="Unassembled WGS sequence"/>
</dbReference>
<keyword evidence="3" id="KW-0645">Protease</keyword>
<evidence type="ECO:0000256" key="6">
    <source>
        <dbReference type="ARBA" id="ARBA00022825"/>
    </source>
</evidence>
<keyword evidence="4 13" id="KW-0812">Transmembrane</keyword>
<dbReference type="SUPFAM" id="SSF55961">
    <property type="entry name" value="Bet v1-like"/>
    <property type="match status" value="2"/>
</dbReference>
<accession>A0A7R9G954</accession>
<dbReference type="InterPro" id="IPR050278">
    <property type="entry name" value="Serine_Prot_S9B/DPPIV"/>
</dbReference>
<keyword evidence="7" id="KW-0735">Signal-anchor</keyword>
<evidence type="ECO:0000256" key="9">
    <source>
        <dbReference type="ARBA" id="ARBA00023136"/>
    </source>
</evidence>
<sequence>MSTYWNIGKAQSEPCFSSDSFPRVTCIRFCITHEPWLKVLLNEEKSAVNFLVIWETDMSQQSAVSNIGHPSAPPGGARGINRHAEAAAESQEGVAQIVHRILLQSAHVIVPEKLAKALSSTVADVGNCGSSQLSNCNRPGSDAPSAPQQQQQQHQQTQGAILGLSLLLFLLLALVIMAALIWIVHLSLALTQARQEIFYYNSSSYNAYDYYGSAAVDKSDDDPVRLGHSGNDNWRDSGIQNDRYGVDDHAAFKMERDSSTAAGGLMAHDLRNDTRHLVVPPEIMRRFGVEYVQMSPDGVRALLQSEVTPVFKYSELSIWRVWHTQRKTVVRLKPPLGHTNVLEDYAGDRLYFAEWAPDSQGIVFLYRTKLFWQPLPIKSEIPAILLHQYPDFLHRTVFLAMPDWSYEEDVWFSGRALAMDGGASGNRGTTKRVAFAVVYSKHVGAAAIPQYGEQNAFYQYPKFTEIKYPKAGSALPVVRLYVKNVPQHPTEKISGTADVLLEEEDTKNLILINPPEPILDEFQQEKENLLLAKFAWIPGHDGHLMVVWMNRAQNTSWYTVCKEPKHADSQEIFDYECTVVHTHKSKHWILLTKTLVFNKAGTFVLDIFPRNCIGDSERKDDEDAPYGIFQISTDPEKSWIHVLGSASVIPDQFGILHWYEDEGEHAGKDTPTSWVFYVGVPSLNTTQSHVYKLAAGSNISEDDRKPEEHHCLTCLLSNSRDQPCLYNLASFSPTGRYFAISCESPFEPPQLSIYEMHSFRKMVVLNDNQAVFDLLTPLLPSLPLIRDLGPFTLSKNKRDKGAVGSARLFLPSDLIANLDNNGTDGADVGIDPFPLVVHVYGAPDHKLITDSYLFNTNAEGLAVALASSHRIAVLFVDAVGSAYQPVKRIFNSAENPLDPESEGWEPLLTGKRQALEQLEAIRTVTELPFIDTDKVAIWGWSYGGFLAGHVMALDQAQTIGCGALVAPVVNWIYYSALYAERGSDLAAKPYLFRNKTLLLVHGSGDSNVHIENTMALVASLQTDGILNNFCRGFVQKLVFLFPYKDEEVWLLEDVKKRAEAMFQEALGIMEDGLDADGATGGWKLNKEGEAGAMLYSRKLSGSKRGKMPLPAEQFMEKFFSTEAWITMPQWNETILDARVLQTLKNQYVVCYESLGPVKLVTGVCPPVKGIVRAECGPCCVRVVPDPESPSTSSFLTWTVDMDFKLQWFPDAVFNQIFHIMAASGRVTTFKQRSSAAELDALEVEAERIFSAGWEYYCNKTDWKLNKEGANGAVIYAKKNPHPTGNKTLFKLYGRVELNQDLFVKKFLGMEEAESVPKWNTTMALVQQLQALGPETHIMYQATTAIGPGGMVSSRDVTLLRRSKKLPIHPDQGIKGGYKFVLCYASIKLDDVPAVKGRVRAECFPSLAVVEPAPDNPEGAVFLTWVVDMDLKLSYIPTAIFNQVFQYLLFDNMHCIVERSKKLAINPDDEEN</sequence>
<dbReference type="Gene3D" id="3.30.530.20">
    <property type="match status" value="3"/>
</dbReference>
<dbReference type="GO" id="GO:0004177">
    <property type="term" value="F:aminopeptidase activity"/>
    <property type="evidence" value="ECO:0007669"/>
    <property type="project" value="UniProtKB-KW"/>
</dbReference>
<feature type="region of interest" description="Disordered" evidence="12">
    <location>
        <begin position="133"/>
        <end position="154"/>
    </location>
</feature>
<evidence type="ECO:0000256" key="8">
    <source>
        <dbReference type="ARBA" id="ARBA00022989"/>
    </source>
</evidence>
<evidence type="ECO:0000256" key="11">
    <source>
        <dbReference type="ARBA" id="ARBA00037847"/>
    </source>
</evidence>
<evidence type="ECO:0000256" key="10">
    <source>
        <dbReference type="ARBA" id="ARBA00023180"/>
    </source>
</evidence>
<evidence type="ECO:0000313" key="16">
    <source>
        <dbReference type="Proteomes" id="UP000678499"/>
    </source>
</evidence>
<dbReference type="GO" id="GO:0008289">
    <property type="term" value="F:lipid binding"/>
    <property type="evidence" value="ECO:0007669"/>
    <property type="project" value="InterPro"/>
</dbReference>
<name>A0A7R9G954_9CRUS</name>
<evidence type="ECO:0000259" key="14">
    <source>
        <dbReference type="PROSITE" id="PS50848"/>
    </source>
</evidence>
<organism evidence="15">
    <name type="scientific">Notodromas monacha</name>
    <dbReference type="NCBI Taxonomy" id="399045"/>
    <lineage>
        <taxon>Eukaryota</taxon>
        <taxon>Metazoa</taxon>
        <taxon>Ecdysozoa</taxon>
        <taxon>Arthropoda</taxon>
        <taxon>Crustacea</taxon>
        <taxon>Oligostraca</taxon>
        <taxon>Ostracoda</taxon>
        <taxon>Podocopa</taxon>
        <taxon>Podocopida</taxon>
        <taxon>Cypridocopina</taxon>
        <taxon>Cypridoidea</taxon>
        <taxon>Cyprididae</taxon>
        <taxon>Notodromas</taxon>
    </lineage>
</organism>
<evidence type="ECO:0000256" key="3">
    <source>
        <dbReference type="ARBA" id="ARBA00022670"/>
    </source>
</evidence>
<dbReference type="GO" id="GO:0012505">
    <property type="term" value="C:endomembrane system"/>
    <property type="evidence" value="ECO:0007669"/>
    <property type="project" value="UniProtKB-SubCell"/>
</dbReference>
<dbReference type="PROSITE" id="PS50848">
    <property type="entry name" value="START"/>
    <property type="match status" value="1"/>
</dbReference>
<dbReference type="GO" id="GO:0008239">
    <property type="term" value="F:dipeptidyl-peptidase activity"/>
    <property type="evidence" value="ECO:0007669"/>
    <property type="project" value="TreeGrafter"/>
</dbReference>
<dbReference type="Pfam" id="PF00930">
    <property type="entry name" value="DPPIV_N"/>
    <property type="match status" value="1"/>
</dbReference>
<feature type="transmembrane region" description="Helical" evidence="13">
    <location>
        <begin position="160"/>
        <end position="184"/>
    </location>
</feature>
<gene>
    <name evidence="15" type="ORF">NMOB1V02_LOCUS1616</name>
</gene>
<evidence type="ECO:0000256" key="7">
    <source>
        <dbReference type="ARBA" id="ARBA00022968"/>
    </source>
</evidence>
<feature type="domain" description="START" evidence="14">
    <location>
        <begin position="1262"/>
        <end position="1464"/>
    </location>
</feature>
<dbReference type="GO" id="GO:0008236">
    <property type="term" value="F:serine-type peptidase activity"/>
    <property type="evidence" value="ECO:0007669"/>
    <property type="project" value="UniProtKB-KW"/>
</dbReference>